<gene>
    <name evidence="1" type="ORF">L21SP4_01980</name>
</gene>
<protein>
    <submittedName>
        <fullName evidence="1">Uncharacterized protein</fullName>
    </submittedName>
</protein>
<dbReference type="KEGG" id="vbl:L21SP4_01980"/>
<dbReference type="Proteomes" id="UP000035268">
    <property type="component" value="Chromosome"/>
</dbReference>
<evidence type="ECO:0000313" key="2">
    <source>
        <dbReference type="Proteomes" id="UP000035268"/>
    </source>
</evidence>
<dbReference type="EMBL" id="CP010904">
    <property type="protein sequence ID" value="AKJ65215.1"/>
    <property type="molecule type" value="Genomic_DNA"/>
</dbReference>
<dbReference type="AlphaFoldDB" id="A0A0G3EK73"/>
<accession>A0A0G3EK73</accession>
<evidence type="ECO:0000313" key="1">
    <source>
        <dbReference type="EMBL" id="AKJ65215.1"/>
    </source>
</evidence>
<reference evidence="1 2" key="2">
    <citation type="journal article" date="2016" name="ISME J.">
        <title>Characterization of the first cultured representative of Verrucomicrobia subdivision 5 indicates the proposal of a novel phylum.</title>
        <authorList>
            <person name="Spring S."/>
            <person name="Bunk B."/>
            <person name="Sproer C."/>
            <person name="Schumann P."/>
            <person name="Rohde M."/>
            <person name="Tindall B.J."/>
            <person name="Klenk H.P."/>
        </authorList>
    </citation>
    <scope>NUCLEOTIDE SEQUENCE [LARGE SCALE GENOMIC DNA]</scope>
    <source>
        <strain evidence="1 2">L21-Fru-AB</strain>
    </source>
</reference>
<keyword evidence="2" id="KW-1185">Reference proteome</keyword>
<name>A0A0G3EK73_9BACT</name>
<sequence>MQRDTTGKSSQGWLSLDCESDLGVYNLSTETPTQNMEMMERIVLSYQLLHALGLRRSKTGIIPNVTSLGNRAIRNNLTGKSDWSDKSDLCFNQRIHRAKFIICG</sequence>
<reference evidence="2" key="1">
    <citation type="submission" date="2015-02" db="EMBL/GenBank/DDBJ databases">
        <title>Description and complete genome sequence of the first cultured representative of the subdivision 5 of the Verrucomicrobia phylum.</title>
        <authorList>
            <person name="Spring S."/>
            <person name="Bunk B."/>
            <person name="Sproer C."/>
            <person name="Klenk H.-P."/>
        </authorList>
    </citation>
    <scope>NUCLEOTIDE SEQUENCE [LARGE SCALE GENOMIC DNA]</scope>
    <source>
        <strain evidence="2">L21-Fru-AB</strain>
    </source>
</reference>
<organism evidence="1 2">
    <name type="scientific">Kiritimatiella glycovorans</name>
    <dbReference type="NCBI Taxonomy" id="1307763"/>
    <lineage>
        <taxon>Bacteria</taxon>
        <taxon>Pseudomonadati</taxon>
        <taxon>Kiritimatiellota</taxon>
        <taxon>Kiritimatiellia</taxon>
        <taxon>Kiritimatiellales</taxon>
        <taxon>Kiritimatiellaceae</taxon>
        <taxon>Kiritimatiella</taxon>
    </lineage>
</organism>
<proteinExistence type="predicted"/>